<feature type="transmembrane region" description="Helical" evidence="7">
    <location>
        <begin position="21"/>
        <end position="43"/>
    </location>
</feature>
<feature type="transmembrane region" description="Helical" evidence="7">
    <location>
        <begin position="321"/>
        <end position="342"/>
    </location>
</feature>
<evidence type="ECO:0008006" key="12">
    <source>
        <dbReference type="Google" id="ProtNLM"/>
    </source>
</evidence>
<evidence type="ECO:0000313" key="10">
    <source>
        <dbReference type="EMBL" id="SPF33859.1"/>
    </source>
</evidence>
<keyword evidence="3 7" id="KW-0812">Transmembrane</keyword>
<dbReference type="InterPro" id="IPR003838">
    <property type="entry name" value="ABC3_permease_C"/>
</dbReference>
<feature type="domain" description="MacB-like periplasmic core" evidence="9">
    <location>
        <begin position="21"/>
        <end position="239"/>
    </location>
</feature>
<dbReference type="InterPro" id="IPR050250">
    <property type="entry name" value="Macrolide_Exporter_MacB"/>
</dbReference>
<dbReference type="AlphaFoldDB" id="A0A2U3K2M8"/>
<dbReference type="GO" id="GO:0022857">
    <property type="term" value="F:transmembrane transporter activity"/>
    <property type="evidence" value="ECO:0007669"/>
    <property type="project" value="TreeGrafter"/>
</dbReference>
<evidence type="ECO:0000256" key="4">
    <source>
        <dbReference type="ARBA" id="ARBA00022989"/>
    </source>
</evidence>
<dbReference type="InterPro" id="IPR025857">
    <property type="entry name" value="MacB_PCD"/>
</dbReference>
<evidence type="ECO:0000256" key="5">
    <source>
        <dbReference type="ARBA" id="ARBA00023136"/>
    </source>
</evidence>
<feature type="transmembrane region" description="Helical" evidence="7">
    <location>
        <begin position="362"/>
        <end position="382"/>
    </location>
</feature>
<evidence type="ECO:0000259" key="8">
    <source>
        <dbReference type="Pfam" id="PF02687"/>
    </source>
</evidence>
<organism evidence="10 11">
    <name type="scientific">Candidatus Desulfosporosinus infrequens</name>
    <dbReference type="NCBI Taxonomy" id="2043169"/>
    <lineage>
        <taxon>Bacteria</taxon>
        <taxon>Bacillati</taxon>
        <taxon>Bacillota</taxon>
        <taxon>Clostridia</taxon>
        <taxon>Eubacteriales</taxon>
        <taxon>Desulfitobacteriaceae</taxon>
        <taxon>Desulfosporosinus</taxon>
    </lineage>
</organism>
<evidence type="ECO:0000256" key="3">
    <source>
        <dbReference type="ARBA" id="ARBA00022692"/>
    </source>
</evidence>
<name>A0A2U3K2M8_9FIRM</name>
<dbReference type="OrthoDB" id="239678at2"/>
<dbReference type="PRINTS" id="PR01036">
    <property type="entry name" value="TCRTETB"/>
</dbReference>
<sequence length="399" mass="42331">MGILETMRLAIDGIWLNKMRSLLTMLGIIIGTATIILVVAVGMGSKKSVDNQFSSMSVTTIYVMVGSPGSNIQSKLSAKDVDVIKGNCPSVATVAPLLSGKAAVSSGSTSDQVSIVGVASEFKDQTNLTFSSGDFFSTDNLANKEKVVILGADVANTLWGSATGDYTGQIININRQKYTVIGVINRVGSTVGNTDIDGSVFIPYNTAERYILGTTATPRLTIQAKDVQSVNTATAEISQALRVAHKLRPDMSDDFLVRDAGKNLVAAQDTAHTMSILLIAVATIVLVVGGIGIMNVMLVSVRERTKEIGTRRALGARKKDILRQFLFEAVALSLLGGLLGLGFGEAVIPLLKYFKVETVRSLQGIVLALGFSGLVGIFFGFYPATKAANSKPIEALRYE</sequence>
<protein>
    <recommendedName>
        <fullName evidence="12">Macrolide export ATP-binding/permease protein MacB</fullName>
    </recommendedName>
</protein>
<dbReference type="PANTHER" id="PTHR30572:SF4">
    <property type="entry name" value="ABC TRANSPORTER PERMEASE YTRF"/>
    <property type="match status" value="1"/>
</dbReference>
<dbReference type="Proteomes" id="UP000238916">
    <property type="component" value="Unassembled WGS sequence"/>
</dbReference>
<dbReference type="GO" id="GO:0005886">
    <property type="term" value="C:plasma membrane"/>
    <property type="evidence" value="ECO:0007669"/>
    <property type="project" value="UniProtKB-SubCell"/>
</dbReference>
<feature type="domain" description="ABC3 transporter permease C-terminal" evidence="8">
    <location>
        <begin position="280"/>
        <end position="392"/>
    </location>
</feature>
<dbReference type="EMBL" id="OMOF01000031">
    <property type="protein sequence ID" value="SPF33859.1"/>
    <property type="molecule type" value="Genomic_DNA"/>
</dbReference>
<dbReference type="Pfam" id="PF12704">
    <property type="entry name" value="MacB_PCD"/>
    <property type="match status" value="1"/>
</dbReference>
<accession>A0A2U3K2M8</accession>
<dbReference type="PANTHER" id="PTHR30572">
    <property type="entry name" value="MEMBRANE COMPONENT OF TRANSPORTER-RELATED"/>
    <property type="match status" value="1"/>
</dbReference>
<keyword evidence="2" id="KW-1003">Cell membrane</keyword>
<dbReference type="Pfam" id="PF02687">
    <property type="entry name" value="FtsX"/>
    <property type="match status" value="1"/>
</dbReference>
<keyword evidence="5 7" id="KW-0472">Membrane</keyword>
<evidence type="ECO:0000259" key="9">
    <source>
        <dbReference type="Pfam" id="PF12704"/>
    </source>
</evidence>
<comment type="subcellular location">
    <subcellularLocation>
        <location evidence="1">Cell membrane</location>
        <topology evidence="1">Multi-pass membrane protein</topology>
    </subcellularLocation>
</comment>
<evidence type="ECO:0000313" key="11">
    <source>
        <dbReference type="Proteomes" id="UP000238916"/>
    </source>
</evidence>
<evidence type="ECO:0000256" key="2">
    <source>
        <dbReference type="ARBA" id="ARBA00022475"/>
    </source>
</evidence>
<evidence type="ECO:0000256" key="7">
    <source>
        <dbReference type="SAM" id="Phobius"/>
    </source>
</evidence>
<comment type="similarity">
    <text evidence="6">Belongs to the ABC-4 integral membrane protein family.</text>
</comment>
<keyword evidence="4 7" id="KW-1133">Transmembrane helix</keyword>
<reference evidence="11" key="1">
    <citation type="submission" date="2018-02" db="EMBL/GenBank/DDBJ databases">
        <authorList>
            <person name="Hausmann B."/>
        </authorList>
    </citation>
    <scope>NUCLEOTIDE SEQUENCE [LARGE SCALE GENOMIC DNA]</scope>
    <source>
        <strain evidence="11">Peat soil MAG SbF1</strain>
    </source>
</reference>
<evidence type="ECO:0000256" key="6">
    <source>
        <dbReference type="ARBA" id="ARBA00038076"/>
    </source>
</evidence>
<gene>
    <name evidence="10" type="ORF">SBF1_1260028</name>
</gene>
<proteinExistence type="inferred from homology"/>
<evidence type="ECO:0000256" key="1">
    <source>
        <dbReference type="ARBA" id="ARBA00004651"/>
    </source>
</evidence>
<feature type="transmembrane region" description="Helical" evidence="7">
    <location>
        <begin position="276"/>
        <end position="301"/>
    </location>
</feature>